<comment type="caution">
    <text evidence="2">The sequence shown here is derived from an EMBL/GenBank/DDBJ whole genome shotgun (WGS) entry which is preliminary data.</text>
</comment>
<reference evidence="1" key="1">
    <citation type="journal article" date="2014" name="Int. J. Syst. Evol. Microbiol.">
        <title>Complete genome sequence of Corynebacterium casei LMG S-19264T (=DSM 44701T), isolated from a smear-ripened cheese.</title>
        <authorList>
            <consortium name="US DOE Joint Genome Institute (JGI-PGF)"/>
            <person name="Walter F."/>
            <person name="Albersmeier A."/>
            <person name="Kalinowski J."/>
            <person name="Ruckert C."/>
        </authorList>
    </citation>
    <scope>NUCLEOTIDE SEQUENCE</scope>
    <source>
        <strain evidence="1">JCM 4434</strain>
    </source>
</reference>
<evidence type="ECO:0000313" key="1">
    <source>
        <dbReference type="EMBL" id="GGV01010.1"/>
    </source>
</evidence>
<keyword evidence="3" id="KW-1185">Reference proteome</keyword>
<reference evidence="2 3" key="2">
    <citation type="submission" date="2014-07" db="EMBL/GenBank/DDBJ databases">
        <authorList>
            <person name="Zhang J.E."/>
            <person name="Yang H."/>
            <person name="Guo J."/>
            <person name="Deng Z."/>
            <person name="Luo H."/>
            <person name="Luo M."/>
            <person name="Zhao B."/>
        </authorList>
    </citation>
    <scope>NUCLEOTIDE SEQUENCE [LARGE SCALE GENOMIC DNA]</scope>
    <source>
        <strain evidence="2">ATCC 10762</strain>
        <strain evidence="3">ATCC 10762 / DSM 40127 / CCM 3239 / JCM 4008 / LMG 5968 / NBRC 12843 / NCIMB 8234 / A-377</strain>
    </source>
</reference>
<protein>
    <submittedName>
        <fullName evidence="2">Uncharacterized protein</fullName>
    </submittedName>
</protein>
<gene>
    <name evidence="1" type="ORF">GCM10010502_64390</name>
    <name evidence="2" type="ORF">HS99_0004180</name>
</gene>
<reference evidence="3" key="4">
    <citation type="submission" date="2016-08" db="EMBL/GenBank/DDBJ databases">
        <title>Sequencing, assembly and comparative genomics of S. aureofaciens ATCC 10762.</title>
        <authorList>
            <person name="Gradnigo J.S."/>
            <person name="Johnson N."/>
            <person name="Somerville G.A."/>
        </authorList>
    </citation>
    <scope>NUCLEOTIDE SEQUENCE [LARGE SCALE GENOMIC DNA]</scope>
    <source>
        <strain evidence="3">ATCC 10762 / DSM 40127 / CCM 3239 / JCM 4008 / LMG 5968 / NBRC 12843 / NCIMB 8234 / A-377</strain>
    </source>
</reference>
<dbReference type="EMBL" id="BMUB01000025">
    <property type="protein sequence ID" value="GGV01010.1"/>
    <property type="molecule type" value="Genomic_DNA"/>
</dbReference>
<proteinExistence type="predicted"/>
<sequence length="81" mass="8739">MKAKALLDSEHARRAIGEVAVPYGVCTEPSNVAAGGQDCPVRFRCVGCGHFRTDVSYLPDLEAYRRPAAEPGATAVGRRHR</sequence>
<dbReference type="Proteomes" id="UP000037395">
    <property type="component" value="Unassembled WGS sequence"/>
</dbReference>
<accession>A0A1E7N8M1</accession>
<name>A0A1E7N8M1_KITAU</name>
<reference evidence="2" key="3">
    <citation type="submission" date="2016-08" db="EMBL/GenBank/DDBJ databases">
        <title>Sequencing, Assembly and Comparative Genomics of S. aureofaciens ATCC 10762.</title>
        <authorList>
            <person name="Gradnigo J.S."/>
            <person name="Johnson N."/>
            <person name="Somerville G.A."/>
        </authorList>
    </citation>
    <scope>NUCLEOTIDE SEQUENCE [LARGE SCALE GENOMIC DNA]</scope>
    <source>
        <strain evidence="2">ATCC 10762</strain>
    </source>
</reference>
<dbReference type="EMBL" id="JPRF03000021">
    <property type="protein sequence ID" value="OEV37032.1"/>
    <property type="molecule type" value="Genomic_DNA"/>
</dbReference>
<dbReference type="RefSeq" id="WP_043389290.1">
    <property type="nucleotide sequence ID" value="NZ_BMUB01000025.1"/>
</dbReference>
<organism evidence="2 3">
    <name type="scientific">Kitasatospora aureofaciens</name>
    <name type="common">Streptomyces aureofaciens</name>
    <dbReference type="NCBI Taxonomy" id="1894"/>
    <lineage>
        <taxon>Bacteria</taxon>
        <taxon>Bacillati</taxon>
        <taxon>Actinomycetota</taxon>
        <taxon>Actinomycetes</taxon>
        <taxon>Kitasatosporales</taxon>
        <taxon>Streptomycetaceae</taxon>
        <taxon>Kitasatospora</taxon>
    </lineage>
</organism>
<reference evidence="1" key="5">
    <citation type="submission" date="2020-09" db="EMBL/GenBank/DDBJ databases">
        <authorList>
            <person name="Sun Q."/>
            <person name="Ohkuma M."/>
        </authorList>
    </citation>
    <scope>NUCLEOTIDE SEQUENCE</scope>
    <source>
        <strain evidence="1">JCM 4434</strain>
    </source>
</reference>
<dbReference type="Proteomes" id="UP000610124">
    <property type="component" value="Unassembled WGS sequence"/>
</dbReference>
<dbReference type="AlphaFoldDB" id="A0A1E7N8M1"/>
<dbReference type="STRING" id="1894.ADK78_06050"/>
<evidence type="ECO:0000313" key="2">
    <source>
        <dbReference type="EMBL" id="OEV37032.1"/>
    </source>
</evidence>
<dbReference type="GeneID" id="97489358"/>
<accession>A0A8H9LU15</accession>
<evidence type="ECO:0000313" key="3">
    <source>
        <dbReference type="Proteomes" id="UP000037395"/>
    </source>
</evidence>